<evidence type="ECO:0000256" key="1">
    <source>
        <dbReference type="SAM" id="Coils"/>
    </source>
</evidence>
<feature type="compositionally biased region" description="Polar residues" evidence="2">
    <location>
        <begin position="397"/>
        <end position="412"/>
    </location>
</feature>
<reference evidence="3" key="1">
    <citation type="submission" date="2020-10" db="EMBL/GenBank/DDBJ databases">
        <authorList>
            <person name="Palmer J.M."/>
        </authorList>
    </citation>
    <scope>NUCLEOTIDE SEQUENCE</scope>
    <source>
        <strain evidence="3">UCD 2041</strain>
    </source>
</reference>
<proteinExistence type="predicted"/>
<evidence type="ECO:0000313" key="4">
    <source>
        <dbReference type="Proteomes" id="UP000663131"/>
    </source>
</evidence>
<dbReference type="Proteomes" id="UP000663131">
    <property type="component" value="Chromosome 8"/>
</dbReference>
<dbReference type="EMBL" id="CP063136">
    <property type="protein sequence ID" value="QOU20971.1"/>
    <property type="molecule type" value="Genomic_DNA"/>
</dbReference>
<dbReference type="KEGG" id="bbrx:BRETT_000687"/>
<feature type="compositionally biased region" description="Basic and acidic residues" evidence="2">
    <location>
        <begin position="305"/>
        <end position="317"/>
    </location>
</feature>
<feature type="region of interest" description="Disordered" evidence="2">
    <location>
        <begin position="382"/>
        <end position="412"/>
    </location>
</feature>
<keyword evidence="1" id="KW-0175">Coiled coil</keyword>
<dbReference type="AlphaFoldDB" id="A0A871REN8"/>
<feature type="coiled-coil region" evidence="1">
    <location>
        <begin position="183"/>
        <end position="230"/>
    </location>
</feature>
<organism evidence="3 4">
    <name type="scientific">Dekkera bruxellensis</name>
    <name type="common">Brettanomyces custersii</name>
    <dbReference type="NCBI Taxonomy" id="5007"/>
    <lineage>
        <taxon>Eukaryota</taxon>
        <taxon>Fungi</taxon>
        <taxon>Dikarya</taxon>
        <taxon>Ascomycota</taxon>
        <taxon>Saccharomycotina</taxon>
        <taxon>Pichiomycetes</taxon>
        <taxon>Pichiales</taxon>
        <taxon>Pichiaceae</taxon>
        <taxon>Brettanomyces</taxon>
    </lineage>
</organism>
<sequence length="412" mass="46597">MWKTGFSRQEQYPKMTDQPDDDNNMPTLDSDSLYPSAIMHQETQGQQYLNSSNTWNNGKSPNSVSLVSQYQRQRAKPPQFINPLLKTLEALGIKSPSQPSAAQVAYRLTKLINTRKKMVKREQDFFSSIANWMAILPNYENSRMLSEYNALLDIQIRSEEELIRKQENINLQLAHVFQRENKMEVQRNKRQATMIEVREEERKKGEGQALHLAKEKIEEIDASIEVINEQLIKAISTVLKGSLLDYAICLQTSCNRMKEGCDTLFRYVNEGSMYPVNKIYAETTRESGFERIHPLTGSGSGSESRLSDDNKENKLKDRTNELNLLKSGKIRNASSKKVFEGAGDEATSGVEPTCSECLAVGKAGKVVHAAFCSHFKKPALERPASSQSISMPGKISQRLSSLMRSKESSIWQ</sequence>
<feature type="compositionally biased region" description="Polar residues" evidence="2">
    <location>
        <begin position="1"/>
        <end position="10"/>
    </location>
</feature>
<gene>
    <name evidence="3" type="ORF">BRETT_000687</name>
</gene>
<evidence type="ECO:0000256" key="2">
    <source>
        <dbReference type="SAM" id="MobiDB-lite"/>
    </source>
</evidence>
<dbReference type="RefSeq" id="XP_041137464.1">
    <property type="nucleotide sequence ID" value="XM_041279250.1"/>
</dbReference>
<reference evidence="3" key="2">
    <citation type="journal article" name="BMC Genomics">
        <title>New genome assemblies reveal patterns of domestication and adaptation across Brettanomyces (Dekkera) species.</title>
        <authorList>
            <person name="Roach M.J."/>
            <person name="Borneman A.R."/>
        </authorList>
    </citation>
    <scope>NUCLEOTIDE SEQUENCE</scope>
    <source>
        <strain evidence="3">UCD 2041</strain>
    </source>
</reference>
<feature type="region of interest" description="Disordered" evidence="2">
    <location>
        <begin position="290"/>
        <end position="317"/>
    </location>
</feature>
<dbReference type="GeneID" id="64572612"/>
<feature type="region of interest" description="Disordered" evidence="2">
    <location>
        <begin position="1"/>
        <end position="32"/>
    </location>
</feature>
<evidence type="ECO:0000313" key="3">
    <source>
        <dbReference type="EMBL" id="QOU20971.1"/>
    </source>
</evidence>
<protein>
    <submittedName>
        <fullName evidence="3">Uncharacterized protein</fullName>
    </submittedName>
</protein>
<dbReference type="OrthoDB" id="4095156at2759"/>
<name>A0A871REN8_DEKBR</name>
<accession>A0A871REN8</accession>